<dbReference type="eggNOG" id="COG3378">
    <property type="taxonomic scope" value="Bacteria"/>
</dbReference>
<accession>F8IH44</accession>
<evidence type="ECO:0000256" key="1">
    <source>
        <dbReference type="ARBA" id="ARBA00022741"/>
    </source>
</evidence>
<proteinExistence type="predicted"/>
<keyword evidence="3" id="KW-0067">ATP-binding</keyword>
<dbReference type="Proteomes" id="UP000000292">
    <property type="component" value="Chromosome"/>
</dbReference>
<evidence type="ECO:0000313" key="6">
    <source>
        <dbReference type="Proteomes" id="UP000000292"/>
    </source>
</evidence>
<dbReference type="PROSITE" id="PS51206">
    <property type="entry name" value="SF3_HELICASE_1"/>
    <property type="match status" value="1"/>
</dbReference>
<dbReference type="PANTHER" id="PTHR35372:SF2">
    <property type="entry name" value="SF3 HELICASE DOMAIN-CONTAINING PROTEIN"/>
    <property type="match status" value="1"/>
</dbReference>
<evidence type="ECO:0000313" key="5">
    <source>
        <dbReference type="EMBL" id="AEJ44398.1"/>
    </source>
</evidence>
<dbReference type="InterPro" id="IPR014015">
    <property type="entry name" value="Helicase_SF3_DNA-vir"/>
</dbReference>
<sequence length="1040" mass="119477">MPRDCKLCDSAIREEIETRWLAGESYRGLETWCAENGEEISDSAIRRHMIEHAFCGDPAESIDFLRWWFEGAAGYVEIRPIPNRKDDREMAFKAVKARRSFITKDFEALRDYFDRGYRSPDMARCGWYFGTCLRDKPVQRTQEGRWIGGSADDVVACPGAWADVDDHGREDDEERMAHAERVLAMLADKGFIPSAVVRSGGGRGRHLYFKFERPEMDCERGRRIVWKLARVLSSDLNVADVARVMRIPGSMHTKSGRIVKVTVEEWRKDALYKPDELEAAIDGIAEALGIDLTRTESVSATDDGGEFTGDWKPVPADFVEEQLPTICARFKAYVQDPNIVTEPIWHKMACLLKSMVPDSSLFHKWSEGYDVGPGKRYNAIETERKFRSSRPMAVLCSTFQELDPMSVCAACRHFQRGSSPATFVRRAYAAKLGLPGLYGAPDEVDGPKMDGLPTKTTEEALHANGGARVAAGAEDLVEVPEDVIVHDPVAWTEDLSEAPEDNTNWCEQPFTNHTARKWAREKKGYFVYVDEEKGKEHLLFRRMATLIKKDFNLQYFFQSCYYYDGTIYTTPTDDGKDEAVIRDFILEALETIKPTWATWSRAEEIKRMLITNLEHDKDHSVESIRVHEVWNTEPLVPFENGLLDMSDPFDHDWRIHEFSPRHRINWKLTIPFFENWHRTPKSWTLAMKDAEVDVLDFFRTTFPDDETRRSILEFLGYCLCRWDQSEECYAILYGPGQNGKSTLLGMLAKAFGIYAVTESVQSLERNRFASACLTRAAIDIVPDMAGTGIEDTSFLKGWIGNDVVRAERKFKASFEFKPQTKLIYGANELPPTKDPTHGYFRRILLYPMMERFKRQGPGWVERLRTPEALSYMCYLGLLHYRQMRREGRNITESKEMLREKDYYWRANDVVKAAIDEGIIELGKDFSVPRDLLQKAMEIYAKETGRKYPGAAKLLERLRNYAPHKIDYSRPRWKGKPIHVWTGVRLGEAGRMLLVSREVVNLDQRKLEYISMPVTEAYAEEHKFDDVSMLESGSLPKGVIQ</sequence>
<dbReference type="GO" id="GO:0005524">
    <property type="term" value="F:ATP binding"/>
    <property type="evidence" value="ECO:0007669"/>
    <property type="project" value="UniProtKB-KW"/>
</dbReference>
<reference evidence="5 6" key="1">
    <citation type="journal article" date="2011" name="J. Bacteriol.">
        <title>Complete Genome Sequence of Alicyclobacillus acidocaldarius Strain Tc-4-1.</title>
        <authorList>
            <person name="Chen Y."/>
            <person name="He Y."/>
            <person name="Zhang B."/>
            <person name="Yang J."/>
            <person name="Li W."/>
            <person name="Dong Z."/>
            <person name="Hu S."/>
        </authorList>
    </citation>
    <scope>NUCLEOTIDE SEQUENCE [LARGE SCALE GENOMIC DNA]</scope>
    <source>
        <strain evidence="5 6">Tc-4-1</strain>
    </source>
</reference>
<keyword evidence="1" id="KW-0547">Nucleotide-binding</keyword>
<dbReference type="KEGG" id="aad:TC41_2499"/>
<dbReference type="PATRIC" id="fig|1048834.4.peg.2360"/>
<dbReference type="Gene3D" id="3.30.70.1790">
    <property type="entry name" value="RepB DNA-primase, N-terminal domain"/>
    <property type="match status" value="1"/>
</dbReference>
<dbReference type="InterPro" id="IPR027417">
    <property type="entry name" value="P-loop_NTPase"/>
</dbReference>
<evidence type="ECO:0000256" key="3">
    <source>
        <dbReference type="ARBA" id="ARBA00022840"/>
    </source>
</evidence>
<dbReference type="OrthoDB" id="9763644at2"/>
<gene>
    <name evidence="5" type="ordered locus">TC41_2499</name>
</gene>
<feature type="domain" description="SF3 helicase" evidence="4">
    <location>
        <begin position="706"/>
        <end position="861"/>
    </location>
</feature>
<name>F8IH44_ALIAT</name>
<dbReference type="PANTHER" id="PTHR35372">
    <property type="entry name" value="ATP BINDING PROTEIN-RELATED"/>
    <property type="match status" value="1"/>
</dbReference>
<dbReference type="Gene3D" id="3.40.50.300">
    <property type="entry name" value="P-loop containing nucleotide triphosphate hydrolases"/>
    <property type="match status" value="1"/>
</dbReference>
<keyword evidence="2" id="KW-0378">Hydrolase</keyword>
<dbReference type="SUPFAM" id="SSF52540">
    <property type="entry name" value="P-loop containing nucleoside triphosphate hydrolases"/>
    <property type="match status" value="1"/>
</dbReference>
<dbReference type="Pfam" id="PF19263">
    <property type="entry name" value="DUF5906"/>
    <property type="match status" value="1"/>
</dbReference>
<dbReference type="InterPro" id="IPR051620">
    <property type="entry name" value="ORF904-like_C"/>
</dbReference>
<evidence type="ECO:0000256" key="2">
    <source>
        <dbReference type="ARBA" id="ARBA00022801"/>
    </source>
</evidence>
<dbReference type="SUPFAM" id="SSF56747">
    <property type="entry name" value="Prim-pol domain"/>
    <property type="match status" value="1"/>
</dbReference>
<dbReference type="GO" id="GO:0016787">
    <property type="term" value="F:hydrolase activity"/>
    <property type="evidence" value="ECO:0007669"/>
    <property type="project" value="UniProtKB-KW"/>
</dbReference>
<dbReference type="InterPro" id="IPR045455">
    <property type="entry name" value="NrS-1_pol-like_helicase"/>
</dbReference>
<dbReference type="EMBL" id="CP002902">
    <property type="protein sequence ID" value="AEJ44398.1"/>
    <property type="molecule type" value="Genomic_DNA"/>
</dbReference>
<dbReference type="HOGENOM" id="CLU_289145_0_0_9"/>
<dbReference type="STRING" id="1048834.TC41_2499"/>
<reference evidence="6" key="2">
    <citation type="submission" date="2011-06" db="EMBL/GenBank/DDBJ databases">
        <title>The complete genome sequence of Alicyclobacillus acidocaldarius sp. Tc-4-1.</title>
        <authorList>
            <person name="Chen Y."/>
            <person name="He Y."/>
            <person name="Dong Z."/>
            <person name="Hu S."/>
        </authorList>
    </citation>
    <scope>NUCLEOTIDE SEQUENCE [LARGE SCALE GENOMIC DNA]</scope>
    <source>
        <strain evidence="6">Tc-4-1</strain>
    </source>
</reference>
<protein>
    <submittedName>
        <fullName evidence="5">ATPase-like protein</fullName>
    </submittedName>
</protein>
<evidence type="ECO:0000259" key="4">
    <source>
        <dbReference type="PROSITE" id="PS51206"/>
    </source>
</evidence>
<dbReference type="AlphaFoldDB" id="F8IH44"/>
<organism evidence="5 6">
    <name type="scientific">Alicyclobacillus acidocaldarius (strain Tc-4-1)</name>
    <name type="common">Bacillus acidocaldarius</name>
    <dbReference type="NCBI Taxonomy" id="1048834"/>
    <lineage>
        <taxon>Bacteria</taxon>
        <taxon>Bacillati</taxon>
        <taxon>Bacillota</taxon>
        <taxon>Bacilli</taxon>
        <taxon>Bacillales</taxon>
        <taxon>Alicyclobacillaceae</taxon>
        <taxon>Alicyclobacillus</taxon>
    </lineage>
</organism>